<dbReference type="OrthoDB" id="243535at2"/>
<name>A0A517VC02_9PLAN</name>
<sequence length="307" mass="33743">MITTIKSQADVKRQTDIPGYPPVVESAFLKIKSIATLPAVARKVMELVDDSGTSAEDLRKVIATDPALSACILKIVNSSFYGFPQQIGSIERAVVLLGLNAIKNIAIASSLSKVFKTSLIGPQFNASDLWLHSVAVASCARQISVRTKVGLPDEVFLAGLIHDIGIMMEMQVDYTEFMNVIQITTQNQHTTFRQAENDILGANHELFGGYICREWKFPVHFEYAARYHHDPLQLPAENQPLPLIIHVADVLAARLGEGYSRTVETQTIDPEILSALNLREADIELIMDSLAEAIEETHQLLGCSSSS</sequence>
<dbReference type="Pfam" id="PF08668">
    <property type="entry name" value="HDOD"/>
    <property type="match status" value="1"/>
</dbReference>
<organism evidence="2 3">
    <name type="scientific">Gimesia algae</name>
    <dbReference type="NCBI Taxonomy" id="2527971"/>
    <lineage>
        <taxon>Bacteria</taxon>
        <taxon>Pseudomonadati</taxon>
        <taxon>Planctomycetota</taxon>
        <taxon>Planctomycetia</taxon>
        <taxon>Planctomycetales</taxon>
        <taxon>Planctomycetaceae</taxon>
        <taxon>Gimesia</taxon>
    </lineage>
</organism>
<dbReference type="InterPro" id="IPR013976">
    <property type="entry name" value="HDOD"/>
</dbReference>
<feature type="domain" description="HDOD" evidence="1">
    <location>
        <begin position="34"/>
        <end position="231"/>
    </location>
</feature>
<dbReference type="SMART" id="SM00471">
    <property type="entry name" value="HDc"/>
    <property type="match status" value="1"/>
</dbReference>
<dbReference type="EMBL" id="CP036343">
    <property type="protein sequence ID" value="QDT90543.1"/>
    <property type="molecule type" value="Genomic_DNA"/>
</dbReference>
<evidence type="ECO:0000313" key="2">
    <source>
        <dbReference type="EMBL" id="QDT90543.1"/>
    </source>
</evidence>
<accession>A0A517VC02</accession>
<dbReference type="PANTHER" id="PTHR33525">
    <property type="match status" value="1"/>
</dbReference>
<dbReference type="Proteomes" id="UP000316855">
    <property type="component" value="Chromosome"/>
</dbReference>
<dbReference type="KEGG" id="gax:Pan161_21960"/>
<keyword evidence="3" id="KW-1185">Reference proteome</keyword>
<evidence type="ECO:0000313" key="3">
    <source>
        <dbReference type="Proteomes" id="UP000316855"/>
    </source>
</evidence>
<dbReference type="PANTHER" id="PTHR33525:SF3">
    <property type="entry name" value="RIBONUCLEASE Y"/>
    <property type="match status" value="1"/>
</dbReference>
<protein>
    <submittedName>
        <fullName evidence="2">HDOD domain protein</fullName>
    </submittedName>
</protein>
<dbReference type="CDD" id="cd00077">
    <property type="entry name" value="HDc"/>
    <property type="match status" value="1"/>
</dbReference>
<gene>
    <name evidence="2" type="ORF">Pan161_21960</name>
</gene>
<reference evidence="2 3" key="1">
    <citation type="submission" date="2019-02" db="EMBL/GenBank/DDBJ databases">
        <title>Deep-cultivation of Planctomycetes and their phenomic and genomic characterization uncovers novel biology.</title>
        <authorList>
            <person name="Wiegand S."/>
            <person name="Jogler M."/>
            <person name="Boedeker C."/>
            <person name="Pinto D."/>
            <person name="Vollmers J."/>
            <person name="Rivas-Marin E."/>
            <person name="Kohn T."/>
            <person name="Peeters S.H."/>
            <person name="Heuer A."/>
            <person name="Rast P."/>
            <person name="Oberbeckmann S."/>
            <person name="Bunk B."/>
            <person name="Jeske O."/>
            <person name="Meyerdierks A."/>
            <person name="Storesund J.E."/>
            <person name="Kallscheuer N."/>
            <person name="Luecker S."/>
            <person name="Lage O.M."/>
            <person name="Pohl T."/>
            <person name="Merkel B.J."/>
            <person name="Hornburger P."/>
            <person name="Mueller R.-W."/>
            <person name="Bruemmer F."/>
            <person name="Labrenz M."/>
            <person name="Spormann A.M."/>
            <person name="Op den Camp H."/>
            <person name="Overmann J."/>
            <person name="Amann R."/>
            <person name="Jetten M.S.M."/>
            <person name="Mascher T."/>
            <person name="Medema M.H."/>
            <person name="Devos D.P."/>
            <person name="Kaster A.-K."/>
            <person name="Ovreas L."/>
            <person name="Rohde M."/>
            <person name="Galperin M.Y."/>
            <person name="Jogler C."/>
        </authorList>
    </citation>
    <scope>NUCLEOTIDE SEQUENCE [LARGE SCALE GENOMIC DNA]</scope>
    <source>
        <strain evidence="2 3">Pan161</strain>
    </source>
</reference>
<dbReference type="InterPro" id="IPR003607">
    <property type="entry name" value="HD/PDEase_dom"/>
</dbReference>
<proteinExistence type="predicted"/>
<dbReference type="AlphaFoldDB" id="A0A517VC02"/>
<evidence type="ECO:0000259" key="1">
    <source>
        <dbReference type="PROSITE" id="PS51833"/>
    </source>
</evidence>
<dbReference type="SUPFAM" id="SSF109604">
    <property type="entry name" value="HD-domain/PDEase-like"/>
    <property type="match status" value="1"/>
</dbReference>
<dbReference type="InterPro" id="IPR052340">
    <property type="entry name" value="RNase_Y/CdgJ"/>
</dbReference>
<dbReference type="PROSITE" id="PS51833">
    <property type="entry name" value="HDOD"/>
    <property type="match status" value="1"/>
</dbReference>
<dbReference type="Gene3D" id="1.10.3210.10">
    <property type="entry name" value="Hypothetical protein af1432"/>
    <property type="match status" value="1"/>
</dbReference>